<dbReference type="AlphaFoldDB" id="A0A6V8QAQ4"/>
<dbReference type="EMBL" id="BLSD01000083">
    <property type="protein sequence ID" value="GFP39734.1"/>
    <property type="molecule type" value="Genomic_DNA"/>
</dbReference>
<dbReference type="Pfam" id="PF01951">
    <property type="entry name" value="Archease"/>
    <property type="match status" value="1"/>
</dbReference>
<dbReference type="GO" id="GO:0046872">
    <property type="term" value="F:metal ion binding"/>
    <property type="evidence" value="ECO:0007669"/>
    <property type="project" value="UniProtKB-KW"/>
</dbReference>
<evidence type="ECO:0000256" key="3">
    <source>
        <dbReference type="ARBA" id="ARBA00022723"/>
    </source>
</evidence>
<gene>
    <name evidence="6" type="ORF">HKBW3S47_01432</name>
</gene>
<evidence type="ECO:0000256" key="1">
    <source>
        <dbReference type="ARBA" id="ARBA00007963"/>
    </source>
</evidence>
<evidence type="ECO:0000256" key="2">
    <source>
        <dbReference type="ARBA" id="ARBA00022694"/>
    </source>
</evidence>
<dbReference type="Proteomes" id="UP000569018">
    <property type="component" value="Unassembled WGS sequence"/>
</dbReference>
<sequence>MGANLIKKRFEVIDHTADIGLKAYGDSLGELFENFAYGIFSQIADLDNVEERDSFEIILEAEDQEELLVDWLNELLYISDARKTILKKFEISEITETQLRAMVFGEKIDHQRHRIYTYIKAATYYDLKIEHDGIWQGQVIFDV</sequence>
<protein>
    <recommendedName>
        <fullName evidence="5">Archease domain-containing protein</fullName>
    </recommendedName>
</protein>
<keyword evidence="4" id="KW-0106">Calcium</keyword>
<dbReference type="GO" id="GO:0008033">
    <property type="term" value="P:tRNA processing"/>
    <property type="evidence" value="ECO:0007669"/>
    <property type="project" value="UniProtKB-KW"/>
</dbReference>
<comment type="caution">
    <text evidence="6">The sequence shown here is derived from an EMBL/GenBank/DDBJ whole genome shotgun (WGS) entry which is preliminary data.</text>
</comment>
<name>A0A6V8QAQ4_9ACTN</name>
<proteinExistence type="inferred from homology"/>
<dbReference type="InterPro" id="IPR036820">
    <property type="entry name" value="Archease_dom_sf"/>
</dbReference>
<keyword evidence="3" id="KW-0479">Metal-binding</keyword>
<evidence type="ECO:0000256" key="4">
    <source>
        <dbReference type="ARBA" id="ARBA00022837"/>
    </source>
</evidence>
<feature type="domain" description="Archease" evidence="5">
    <location>
        <begin position="10"/>
        <end position="143"/>
    </location>
</feature>
<dbReference type="InterPro" id="IPR023572">
    <property type="entry name" value="Archease_dom"/>
</dbReference>
<dbReference type="PANTHER" id="PTHR12682">
    <property type="entry name" value="ARCHEASE"/>
    <property type="match status" value="1"/>
</dbReference>
<organism evidence="6 7">
    <name type="scientific">Candidatus Hakubella thermalkaliphila</name>
    <dbReference type="NCBI Taxonomy" id="2754717"/>
    <lineage>
        <taxon>Bacteria</taxon>
        <taxon>Bacillati</taxon>
        <taxon>Actinomycetota</taxon>
        <taxon>Actinomycetota incertae sedis</taxon>
        <taxon>Candidatus Hakubellales</taxon>
        <taxon>Candidatus Hakubellaceae</taxon>
        <taxon>Candidatus Hakubella</taxon>
    </lineage>
</organism>
<dbReference type="PANTHER" id="PTHR12682:SF11">
    <property type="entry name" value="PROTEIN ARCHEASE"/>
    <property type="match status" value="1"/>
</dbReference>
<dbReference type="SUPFAM" id="SSF69819">
    <property type="entry name" value="MTH1598-like"/>
    <property type="match status" value="1"/>
</dbReference>
<comment type="similarity">
    <text evidence="1">Belongs to the archease family.</text>
</comment>
<evidence type="ECO:0000313" key="6">
    <source>
        <dbReference type="EMBL" id="GFP39734.1"/>
    </source>
</evidence>
<evidence type="ECO:0000313" key="7">
    <source>
        <dbReference type="Proteomes" id="UP000569018"/>
    </source>
</evidence>
<accession>A0A6V8QAQ4</accession>
<dbReference type="Gene3D" id="3.55.10.10">
    <property type="entry name" value="Archease domain"/>
    <property type="match status" value="1"/>
</dbReference>
<keyword evidence="2" id="KW-0819">tRNA processing</keyword>
<reference evidence="6 7" key="1">
    <citation type="journal article" date="2020" name="Front. Microbiol.">
        <title>Single-cell genomics of novel Actinobacteria with the Wood-Ljungdahl pathway discovered in a serpentinizing system.</title>
        <authorList>
            <person name="Merino N."/>
            <person name="Kawai M."/>
            <person name="Boyd E.S."/>
            <person name="Colman D.R."/>
            <person name="McGlynn S.E."/>
            <person name="Nealson K.H."/>
            <person name="Kurokawa K."/>
            <person name="Hongoh Y."/>
        </authorList>
    </citation>
    <scope>NUCLEOTIDE SEQUENCE [LARGE SCALE GENOMIC DNA]</scope>
    <source>
        <strain evidence="6 7">S47</strain>
    </source>
</reference>
<evidence type="ECO:0000259" key="5">
    <source>
        <dbReference type="Pfam" id="PF01951"/>
    </source>
</evidence>
<dbReference type="InterPro" id="IPR002804">
    <property type="entry name" value="Archease"/>
</dbReference>